<dbReference type="AlphaFoldDB" id="A0AAU0F1L0"/>
<sequence>MNEEKEKIRKQLLAELEHLTKYYKEVSVRGKQIKKYYDEEINRIVKALKELGV</sequence>
<dbReference type="KEGG" id="bpor:BPO_0025"/>
<dbReference type="Proteomes" id="UP001432059">
    <property type="component" value="Chromosome"/>
</dbReference>
<name>A0AAU0F1L0_9FLAO</name>
<organism evidence="1 2">
    <name type="scientific">Bergeyella porcorum</name>
    <dbReference type="NCBI Taxonomy" id="1735111"/>
    <lineage>
        <taxon>Bacteria</taxon>
        <taxon>Pseudomonadati</taxon>
        <taxon>Bacteroidota</taxon>
        <taxon>Flavobacteriia</taxon>
        <taxon>Flavobacteriales</taxon>
        <taxon>Weeksellaceae</taxon>
        <taxon>Bergeyella</taxon>
    </lineage>
</organism>
<proteinExistence type="predicted"/>
<accession>A0AAU0F1L0</accession>
<evidence type="ECO:0000313" key="1">
    <source>
        <dbReference type="EMBL" id="WOC50672.1"/>
    </source>
</evidence>
<keyword evidence="2" id="KW-1185">Reference proteome</keyword>
<evidence type="ECO:0000313" key="2">
    <source>
        <dbReference type="Proteomes" id="UP001432059"/>
    </source>
</evidence>
<dbReference type="RefSeq" id="WP_327984394.1">
    <property type="nucleotide sequence ID" value="NZ_CP136426.1"/>
</dbReference>
<reference evidence="1" key="1">
    <citation type="submission" date="2023-10" db="EMBL/GenBank/DDBJ databases">
        <title>Characterization and whole genome sequencing of a novel strain of Bergeyella porcorum QD2021 isolated from pig.</title>
        <authorList>
            <person name="Liu G."/>
            <person name="Chen C."/>
            <person name="Han X."/>
        </authorList>
    </citation>
    <scope>NUCLEOTIDE SEQUENCE</scope>
    <source>
        <strain evidence="1">QD2021</strain>
    </source>
</reference>
<dbReference type="EMBL" id="CP136426">
    <property type="protein sequence ID" value="WOC50672.1"/>
    <property type="molecule type" value="Genomic_DNA"/>
</dbReference>
<protein>
    <submittedName>
        <fullName evidence="1">Uncharacterized protein</fullName>
    </submittedName>
</protein>
<gene>
    <name evidence="1" type="ORF">BPO_0025</name>
</gene>